<dbReference type="GO" id="GO:0006813">
    <property type="term" value="P:potassium ion transport"/>
    <property type="evidence" value="ECO:0007669"/>
    <property type="project" value="InterPro"/>
</dbReference>
<dbReference type="AlphaFoldDB" id="A0A8J8TC53"/>
<evidence type="ECO:0000256" key="1">
    <source>
        <dbReference type="SAM" id="MobiDB-lite"/>
    </source>
</evidence>
<dbReference type="OrthoDB" id="157524at2157"/>
<organism evidence="4 5">
    <name type="scientific">Halonotius terrestris</name>
    <dbReference type="NCBI Taxonomy" id="2487750"/>
    <lineage>
        <taxon>Archaea</taxon>
        <taxon>Methanobacteriati</taxon>
        <taxon>Methanobacteriota</taxon>
        <taxon>Stenosarchaea group</taxon>
        <taxon>Halobacteria</taxon>
        <taxon>Halobacteriales</taxon>
        <taxon>Haloferacaceae</taxon>
        <taxon>Halonotius</taxon>
    </lineage>
</organism>
<feature type="transmembrane region" description="Helical" evidence="2">
    <location>
        <begin position="12"/>
        <end position="33"/>
    </location>
</feature>
<feature type="transmembrane region" description="Helical" evidence="2">
    <location>
        <begin position="75"/>
        <end position="93"/>
    </location>
</feature>
<dbReference type="Pfam" id="PF26502">
    <property type="entry name" value="DUF8167_2nd"/>
    <property type="match status" value="1"/>
</dbReference>
<feature type="compositionally biased region" description="Acidic residues" evidence="1">
    <location>
        <begin position="268"/>
        <end position="279"/>
    </location>
</feature>
<keyword evidence="2" id="KW-0812">Transmembrane</keyword>
<evidence type="ECO:0000313" key="5">
    <source>
        <dbReference type="Proteomes" id="UP000705823"/>
    </source>
</evidence>
<dbReference type="InterPro" id="IPR006037">
    <property type="entry name" value="RCK_C"/>
</dbReference>
<name>A0A8J8TC53_9EURY</name>
<dbReference type="Gene3D" id="3.30.70.1450">
    <property type="entry name" value="Regulator of K+ conductance, C-terminal domain"/>
    <property type="match status" value="1"/>
</dbReference>
<dbReference type="GO" id="GO:0008324">
    <property type="term" value="F:monoatomic cation transmembrane transporter activity"/>
    <property type="evidence" value="ECO:0007669"/>
    <property type="project" value="InterPro"/>
</dbReference>
<proteinExistence type="predicted"/>
<keyword evidence="2" id="KW-0472">Membrane</keyword>
<keyword evidence="2" id="KW-1133">Transmembrane helix</keyword>
<dbReference type="Pfam" id="PF02080">
    <property type="entry name" value="TrkA_C"/>
    <property type="match status" value="1"/>
</dbReference>
<dbReference type="InterPro" id="IPR036721">
    <property type="entry name" value="RCK_C_sf"/>
</dbReference>
<dbReference type="InterPro" id="IPR058480">
    <property type="entry name" value="DUF8167_N"/>
</dbReference>
<sequence>MTALPFDILLGIYLGVLTGIIPALVSGVLGFLFKYVTDVSIPGLGVVVLALAIAGINGGLLALNDPTIRSSENAVPILTAIIVVLMLALYAHAQGDKLGAAAPKRLSIKSIRDRTLNTDVIELVGGRNQVRLTVLGDVSDIEGYPPLPADLRREIGDGEWTFPADLPIAELETRFADRLQSEFDLADVTVDLDEAARARVAAAPPMGSTSRRVPEGKRAVSLAALVPSGIARGESVRIVTPETTVTGTVIAARSGPTTTSTAGGTPTTDDDTLAADGGEEPVPLPAAATTTGGAGRITVAVNRSEATTLLSATDPQIVVRSRGTRREFELVSLLRRSGVRFKKVTVASGGPLDGHTIGEVGVRDSYNILILAAKHEKWQVAPRGDQPLSAGDQLYVIGTNESLSRFAEAAT</sequence>
<protein>
    <submittedName>
        <fullName evidence="4">Potassium transporter TrkA</fullName>
    </submittedName>
</protein>
<dbReference type="InterPro" id="IPR058604">
    <property type="entry name" value="DUF8167_3rd"/>
</dbReference>
<feature type="compositionally biased region" description="Low complexity" evidence="1">
    <location>
        <begin position="253"/>
        <end position="267"/>
    </location>
</feature>
<dbReference type="SUPFAM" id="SSF116726">
    <property type="entry name" value="TrkA C-terminal domain-like"/>
    <property type="match status" value="1"/>
</dbReference>
<dbReference type="Pfam" id="PF26501">
    <property type="entry name" value="DUF8167"/>
    <property type="match status" value="1"/>
</dbReference>
<comment type="caution">
    <text evidence="4">The sequence shown here is derived from an EMBL/GenBank/DDBJ whole genome shotgun (WGS) entry which is preliminary data.</text>
</comment>
<dbReference type="RefSeq" id="WP_142979966.1">
    <property type="nucleotide sequence ID" value="NZ_RKLU01000004.1"/>
</dbReference>
<dbReference type="InterPro" id="IPR058603">
    <property type="entry name" value="DUF8167_2nd"/>
</dbReference>
<evidence type="ECO:0000256" key="2">
    <source>
        <dbReference type="SAM" id="Phobius"/>
    </source>
</evidence>
<accession>A0A8J8TC53</accession>
<feature type="domain" description="RCK C-terminal" evidence="3">
    <location>
        <begin position="328"/>
        <end position="411"/>
    </location>
</feature>
<dbReference type="EMBL" id="RKLU01000004">
    <property type="protein sequence ID" value="TQQ79774.1"/>
    <property type="molecule type" value="Genomic_DNA"/>
</dbReference>
<evidence type="ECO:0000313" key="4">
    <source>
        <dbReference type="EMBL" id="TQQ79774.1"/>
    </source>
</evidence>
<keyword evidence="5" id="KW-1185">Reference proteome</keyword>
<dbReference type="Pfam" id="PF26503">
    <property type="entry name" value="DUF8167_3rd"/>
    <property type="match status" value="1"/>
</dbReference>
<dbReference type="Proteomes" id="UP000705823">
    <property type="component" value="Unassembled WGS sequence"/>
</dbReference>
<dbReference type="PROSITE" id="PS51202">
    <property type="entry name" value="RCK_C"/>
    <property type="match status" value="1"/>
</dbReference>
<evidence type="ECO:0000259" key="3">
    <source>
        <dbReference type="PROSITE" id="PS51202"/>
    </source>
</evidence>
<reference evidence="4" key="1">
    <citation type="submission" date="2019-02" db="EMBL/GenBank/DDBJ databases">
        <title>Halonotius sp. a new haloarchaeum isolated from saline soil.</title>
        <authorList>
            <person name="Duran-Viseras A."/>
            <person name="Sanchez-Porro C."/>
            <person name="Ventosa A."/>
        </authorList>
    </citation>
    <scope>NUCLEOTIDE SEQUENCE</scope>
    <source>
        <strain evidence="4">F15B</strain>
    </source>
</reference>
<gene>
    <name evidence="4" type="ORF">EGH24_09745</name>
</gene>
<feature type="transmembrane region" description="Helical" evidence="2">
    <location>
        <begin position="39"/>
        <end position="63"/>
    </location>
</feature>
<feature type="region of interest" description="Disordered" evidence="1">
    <location>
        <begin position="253"/>
        <end position="279"/>
    </location>
</feature>